<dbReference type="InterPro" id="IPR029021">
    <property type="entry name" value="Prot-tyrosine_phosphatase-like"/>
</dbReference>
<evidence type="ECO:0000259" key="2">
    <source>
        <dbReference type="PROSITE" id="PS50056"/>
    </source>
</evidence>
<dbReference type="OrthoDB" id="21920at2"/>
<keyword evidence="1" id="KW-0732">Signal</keyword>
<dbReference type="RefSeq" id="WP_058506831.1">
    <property type="nucleotide sequence ID" value="NZ_CAAAIK010000011.1"/>
</dbReference>
<gene>
    <name evidence="3" type="ORF">Lqui_0731</name>
</gene>
<feature type="signal peptide" evidence="1">
    <location>
        <begin position="1"/>
        <end position="19"/>
    </location>
</feature>
<evidence type="ECO:0000256" key="1">
    <source>
        <dbReference type="SAM" id="SignalP"/>
    </source>
</evidence>
<dbReference type="Pfam" id="PF14566">
    <property type="entry name" value="PTPlike_phytase"/>
    <property type="match status" value="1"/>
</dbReference>
<dbReference type="InterPro" id="IPR000387">
    <property type="entry name" value="Tyr_Pase_dom"/>
</dbReference>
<proteinExistence type="predicted"/>
<evidence type="ECO:0000313" key="3">
    <source>
        <dbReference type="EMBL" id="KTD51887.1"/>
    </source>
</evidence>
<dbReference type="Gene3D" id="3.30.70.1690">
    <property type="match status" value="1"/>
</dbReference>
<dbReference type="PROSITE" id="PS00383">
    <property type="entry name" value="TYR_PHOSPHATASE_1"/>
    <property type="match status" value="1"/>
</dbReference>
<dbReference type="PATRIC" id="fig|45073.5.peg.772"/>
<accession>A0A0W0Y5D3</accession>
<dbReference type="EMBL" id="LNYS01000006">
    <property type="protein sequence ID" value="KTD51887.1"/>
    <property type="molecule type" value="Genomic_DNA"/>
</dbReference>
<evidence type="ECO:0000313" key="4">
    <source>
        <dbReference type="Proteomes" id="UP000054618"/>
    </source>
</evidence>
<dbReference type="SUPFAM" id="SSF52799">
    <property type="entry name" value="(Phosphotyrosine protein) phosphatases II"/>
    <property type="match status" value="1"/>
</dbReference>
<sequence length="320" mass="36242">MYKRIFAFLLSFLILNLYASNQPDCDGTTANPCLIQDTMPETIALASMRDLSQIIQFKKEEPSALWVSASANPNLQGWLQLASYITAKSNDEASQRIVLDLRQENHAYLNGNSITLSDTHNWINLGKSTEQAEQAELDWLKDLGKSEVISGILTPDQFIEQSFDAGSTVQIESLSNEKQLVSSLGFVYYRLAVSDHQRPTDEIVDEFVSFIDHLPPQTWLHIHCRGGKGRSTTFIVMYDMLNNAAEVSFDEIIARHAAVPPYYDLANTSRSDSELTHYFVERYQFLGYFYNYSQARLTGYSGSWSEWINQQTIGSASKLQ</sequence>
<dbReference type="AlphaFoldDB" id="A0A0W0Y5D3"/>
<keyword evidence="4" id="KW-1185">Reference proteome</keyword>
<dbReference type="SMART" id="SM01301">
    <property type="entry name" value="PTPlike_phytase"/>
    <property type="match status" value="1"/>
</dbReference>
<organism evidence="3 4">
    <name type="scientific">Legionella quinlivanii</name>
    <dbReference type="NCBI Taxonomy" id="45073"/>
    <lineage>
        <taxon>Bacteria</taxon>
        <taxon>Pseudomonadati</taxon>
        <taxon>Pseudomonadota</taxon>
        <taxon>Gammaproteobacteria</taxon>
        <taxon>Legionellales</taxon>
        <taxon>Legionellaceae</taxon>
        <taxon>Legionella</taxon>
    </lineage>
</organism>
<reference evidence="3 4" key="1">
    <citation type="submission" date="2015-11" db="EMBL/GenBank/DDBJ databases">
        <title>Genomic analysis of 38 Legionella species identifies large and diverse effector repertoires.</title>
        <authorList>
            <person name="Burstein D."/>
            <person name="Amaro F."/>
            <person name="Zusman T."/>
            <person name="Lifshitz Z."/>
            <person name="Cohen O."/>
            <person name="Gilbert J.A."/>
            <person name="Pupko T."/>
            <person name="Shuman H.A."/>
            <person name="Segal G."/>
        </authorList>
    </citation>
    <scope>NUCLEOTIDE SEQUENCE [LARGE SCALE GENOMIC DNA]</scope>
    <source>
        <strain evidence="3 4">CDC#1442-AUS-E</strain>
    </source>
</reference>
<feature type="chain" id="PRO_5006917249" evidence="1">
    <location>
        <begin position="20"/>
        <end position="320"/>
    </location>
</feature>
<dbReference type="Gene3D" id="3.90.190.10">
    <property type="entry name" value="Protein tyrosine phosphatase superfamily"/>
    <property type="match status" value="1"/>
</dbReference>
<feature type="domain" description="Tyrosine specific protein phosphatases" evidence="2">
    <location>
        <begin position="205"/>
        <end position="253"/>
    </location>
</feature>
<comment type="caution">
    <text evidence="3">The sequence shown here is derived from an EMBL/GenBank/DDBJ whole genome shotgun (WGS) entry which is preliminary data.</text>
</comment>
<dbReference type="InterPro" id="IPR016130">
    <property type="entry name" value="Tyr_Pase_AS"/>
</dbReference>
<dbReference type="Proteomes" id="UP000054618">
    <property type="component" value="Unassembled WGS sequence"/>
</dbReference>
<protein>
    <submittedName>
        <fullName evidence="3">Tyrosine phosphatase II superfamily protein</fullName>
    </submittedName>
</protein>
<dbReference type="PROSITE" id="PS50056">
    <property type="entry name" value="TYR_PHOSPHATASE_2"/>
    <property type="match status" value="1"/>
</dbReference>
<dbReference type="STRING" id="45073.Lqui_0731"/>
<name>A0A0W0Y5D3_9GAMM</name>